<dbReference type="Pfam" id="PF00004">
    <property type="entry name" value="AAA"/>
    <property type="match status" value="1"/>
</dbReference>
<feature type="compositionally biased region" description="Basic and acidic residues" evidence="13">
    <location>
        <begin position="516"/>
        <end position="526"/>
    </location>
</feature>
<dbReference type="InterPro" id="IPR003960">
    <property type="entry name" value="ATPase_AAA_CS"/>
</dbReference>
<dbReference type="PROSITE" id="PS00674">
    <property type="entry name" value="AAA"/>
    <property type="match status" value="1"/>
</dbReference>
<evidence type="ECO:0000259" key="16">
    <source>
        <dbReference type="SMART" id="SM01024"/>
    </source>
</evidence>
<evidence type="ECO:0000256" key="5">
    <source>
        <dbReference type="ARBA" id="ARBA00022792"/>
    </source>
</evidence>
<dbReference type="InterPro" id="IPR057495">
    <property type="entry name" value="AAA_lid_BCS1"/>
</dbReference>
<feature type="transmembrane region" description="Helical" evidence="14">
    <location>
        <begin position="54"/>
        <end position="73"/>
    </location>
</feature>
<comment type="caution">
    <text evidence="17">The sequence shown here is derived from an EMBL/GenBank/DDBJ whole genome shotgun (WGS) entry which is preliminary data.</text>
</comment>
<dbReference type="GO" id="GO:0005743">
    <property type="term" value="C:mitochondrial inner membrane"/>
    <property type="evidence" value="ECO:0007669"/>
    <property type="project" value="UniProtKB-SubCell"/>
</dbReference>
<keyword evidence="3 14" id="KW-0812">Transmembrane</keyword>
<evidence type="ECO:0000259" key="15">
    <source>
        <dbReference type="SMART" id="SM00382"/>
    </source>
</evidence>
<dbReference type="OrthoDB" id="10251412at2759"/>
<keyword evidence="4 12" id="KW-0547">Nucleotide-binding</keyword>
<keyword evidence="7 12" id="KW-0067">ATP-binding</keyword>
<evidence type="ECO:0000313" key="17">
    <source>
        <dbReference type="EMBL" id="PUU83633.1"/>
    </source>
</evidence>
<dbReference type="InterPro" id="IPR027417">
    <property type="entry name" value="P-loop_NTPase"/>
</dbReference>
<proteinExistence type="inferred from homology"/>
<dbReference type="InterPro" id="IPR014851">
    <property type="entry name" value="BCS1_N"/>
</dbReference>
<keyword evidence="5" id="KW-0999">Mitochondrion inner membrane</keyword>
<dbReference type="InterPro" id="IPR050747">
    <property type="entry name" value="Mitochondrial_chaperone_BCS1"/>
</dbReference>
<evidence type="ECO:0000256" key="3">
    <source>
        <dbReference type="ARBA" id="ARBA00022692"/>
    </source>
</evidence>
<evidence type="ECO:0000256" key="7">
    <source>
        <dbReference type="ARBA" id="ARBA00022840"/>
    </source>
</evidence>
<evidence type="ECO:0000256" key="6">
    <source>
        <dbReference type="ARBA" id="ARBA00022801"/>
    </source>
</evidence>
<dbReference type="AlphaFoldDB" id="A0A2T7A7C5"/>
<organism evidence="17 18">
    <name type="scientific">Tuber borchii</name>
    <name type="common">White truffle</name>
    <dbReference type="NCBI Taxonomy" id="42251"/>
    <lineage>
        <taxon>Eukaryota</taxon>
        <taxon>Fungi</taxon>
        <taxon>Dikarya</taxon>
        <taxon>Ascomycota</taxon>
        <taxon>Pezizomycotina</taxon>
        <taxon>Pezizomycetes</taxon>
        <taxon>Pezizales</taxon>
        <taxon>Tuberaceae</taxon>
        <taxon>Tuber</taxon>
    </lineage>
</organism>
<evidence type="ECO:0000256" key="8">
    <source>
        <dbReference type="ARBA" id="ARBA00022989"/>
    </source>
</evidence>
<evidence type="ECO:0000256" key="1">
    <source>
        <dbReference type="ARBA" id="ARBA00004434"/>
    </source>
</evidence>
<comment type="subcellular location">
    <subcellularLocation>
        <location evidence="1">Mitochondrion inner membrane</location>
        <topology evidence="1">Single-pass membrane protein</topology>
    </subcellularLocation>
</comment>
<feature type="compositionally biased region" description="Pro residues" evidence="13">
    <location>
        <begin position="366"/>
        <end position="375"/>
    </location>
</feature>
<feature type="region of interest" description="Disordered" evidence="13">
    <location>
        <begin position="516"/>
        <end position="559"/>
    </location>
</feature>
<dbReference type="SUPFAM" id="SSF52540">
    <property type="entry name" value="P-loop containing nucleoside triphosphate hydrolases"/>
    <property type="match status" value="1"/>
</dbReference>
<comment type="catalytic activity">
    <reaction evidence="11">
        <text>ATP + H2O = ADP + phosphate + H(+)</text>
        <dbReference type="Rhea" id="RHEA:13065"/>
        <dbReference type="ChEBI" id="CHEBI:15377"/>
        <dbReference type="ChEBI" id="CHEBI:15378"/>
        <dbReference type="ChEBI" id="CHEBI:30616"/>
        <dbReference type="ChEBI" id="CHEBI:43474"/>
        <dbReference type="ChEBI" id="CHEBI:456216"/>
    </reaction>
    <physiologicalReaction direction="left-to-right" evidence="11">
        <dbReference type="Rhea" id="RHEA:13066"/>
    </physiologicalReaction>
</comment>
<dbReference type="STRING" id="42251.A0A2T7A7C5"/>
<dbReference type="Pfam" id="PF08740">
    <property type="entry name" value="BCS1_N"/>
    <property type="match status" value="1"/>
</dbReference>
<evidence type="ECO:0000256" key="11">
    <source>
        <dbReference type="ARBA" id="ARBA00048778"/>
    </source>
</evidence>
<evidence type="ECO:0000256" key="12">
    <source>
        <dbReference type="RuleBase" id="RU003651"/>
    </source>
</evidence>
<dbReference type="Proteomes" id="UP000244722">
    <property type="component" value="Unassembled WGS sequence"/>
</dbReference>
<evidence type="ECO:0000313" key="18">
    <source>
        <dbReference type="Proteomes" id="UP000244722"/>
    </source>
</evidence>
<dbReference type="Gene3D" id="3.40.50.300">
    <property type="entry name" value="P-loop containing nucleotide triphosphate hydrolases"/>
    <property type="match status" value="1"/>
</dbReference>
<evidence type="ECO:0000256" key="9">
    <source>
        <dbReference type="ARBA" id="ARBA00023128"/>
    </source>
</evidence>
<dbReference type="Pfam" id="PF25426">
    <property type="entry name" value="AAA_lid_BCS1"/>
    <property type="match status" value="1"/>
</dbReference>
<dbReference type="SMART" id="SM00382">
    <property type="entry name" value="AAA"/>
    <property type="match status" value="1"/>
</dbReference>
<evidence type="ECO:0000256" key="4">
    <source>
        <dbReference type="ARBA" id="ARBA00022741"/>
    </source>
</evidence>
<feature type="region of interest" description="Disordered" evidence="13">
    <location>
        <begin position="352"/>
        <end position="378"/>
    </location>
</feature>
<gene>
    <name evidence="17" type="ORF">B9Z19DRAFT_1118987</name>
</gene>
<evidence type="ECO:0000256" key="2">
    <source>
        <dbReference type="ARBA" id="ARBA00007448"/>
    </source>
</evidence>
<dbReference type="InterPro" id="IPR003959">
    <property type="entry name" value="ATPase_AAA_core"/>
</dbReference>
<feature type="domain" description="BCS1 N-terminal" evidence="16">
    <location>
        <begin position="61"/>
        <end position="252"/>
    </location>
</feature>
<dbReference type="SMART" id="SM01024">
    <property type="entry name" value="BCS1_N"/>
    <property type="match status" value="1"/>
</dbReference>
<protein>
    <submittedName>
        <fullName evidence="17">P-loop containing nucleoside triphosphate hydrolase protein</fullName>
    </submittedName>
</protein>
<evidence type="ECO:0000256" key="13">
    <source>
        <dbReference type="SAM" id="MobiDB-lite"/>
    </source>
</evidence>
<comment type="similarity">
    <text evidence="2">Belongs to the AAA ATPase family. BCS1 subfamily.</text>
</comment>
<dbReference type="EMBL" id="NESQ01000009">
    <property type="protein sequence ID" value="PUU83633.1"/>
    <property type="molecule type" value="Genomic_DNA"/>
</dbReference>
<dbReference type="GO" id="GO:0005524">
    <property type="term" value="F:ATP binding"/>
    <property type="evidence" value="ECO:0007669"/>
    <property type="project" value="UniProtKB-KW"/>
</dbReference>
<keyword evidence="6 17" id="KW-0378">Hydrolase</keyword>
<feature type="domain" description="AAA+ ATPase" evidence="15">
    <location>
        <begin position="285"/>
        <end position="436"/>
    </location>
</feature>
<keyword evidence="18" id="KW-1185">Reference proteome</keyword>
<dbReference type="GO" id="GO:0016887">
    <property type="term" value="F:ATP hydrolysis activity"/>
    <property type="evidence" value="ECO:0007669"/>
    <property type="project" value="InterPro"/>
</dbReference>
<sequence length="559" mass="61588">MNKLVGTSHALSPRLPLGAQSLIGALGITTLLFERLPGYDRIRRIMRGLGIDTNTAAGAVMVSTALITCYNLGYSTIAGLIDRYYSTSVRINSEDTLFGDFFTWLSEEQAADLNLSRILSAKKVAGDGTDHMNEGYLRGRERPRGKQVYRVQYLPAPGSRYFLDYRGHKIRIMMEEVGGGLMTHGFQRRTVWLRSYGRDPAVLKELLEEVLQKSNARDEGKTIVFHANMSPHGRPPSWQRALSRPNRSMETVVLEREQKELIIRDIEEYILPVTAKWYANRGLPYRRGYLLYGPPGTGKTSLSMALAGLFNLEVYALSLSAGSLTDDTLAMLFAGLPSRCIVLLEDVDASSVKRTPDPPTDLSSSPSPPAHPLLPSPRSVTKANVSFSGLLNAIDGAASREGRILIMTTNHRERLDPALIRPGRVDLQISFKCASRDDIESLFLNLYSVDTGDREALRIPEGFPPMEGIVELAREFSRVLPEGVFTPAEIQGLLLMHKKDPVAAVGAAGEWAREKRAEEKAKEGGKVEVNGVTPSKSKRVIEGGESEEAGLPNGVEKRP</sequence>
<keyword evidence="9" id="KW-0496">Mitochondrion</keyword>
<reference evidence="17 18" key="1">
    <citation type="submission" date="2017-04" db="EMBL/GenBank/DDBJ databases">
        <title>Draft genome sequence of Tuber borchii Vittad., a whitish edible truffle.</title>
        <authorList>
            <consortium name="DOE Joint Genome Institute"/>
            <person name="Murat C."/>
            <person name="Kuo A."/>
            <person name="Barry K.W."/>
            <person name="Clum A."/>
            <person name="Dockter R.B."/>
            <person name="Fauchery L."/>
            <person name="Iotti M."/>
            <person name="Kohler A."/>
            <person name="Labutti K."/>
            <person name="Lindquist E.A."/>
            <person name="Lipzen A."/>
            <person name="Ohm R.A."/>
            <person name="Wang M."/>
            <person name="Grigoriev I.V."/>
            <person name="Zambonelli A."/>
            <person name="Martin F.M."/>
        </authorList>
    </citation>
    <scope>NUCLEOTIDE SEQUENCE [LARGE SCALE GENOMIC DNA]</scope>
    <source>
        <strain evidence="17 18">Tbo3840</strain>
    </source>
</reference>
<name>A0A2T7A7C5_TUBBO</name>
<dbReference type="PANTHER" id="PTHR23070">
    <property type="entry name" value="BCS1 AAA-TYPE ATPASE"/>
    <property type="match status" value="1"/>
</dbReference>
<accession>A0A2T7A7C5</accession>
<evidence type="ECO:0000256" key="10">
    <source>
        <dbReference type="ARBA" id="ARBA00023136"/>
    </source>
</evidence>
<keyword evidence="10 14" id="KW-0472">Membrane</keyword>
<dbReference type="InterPro" id="IPR003593">
    <property type="entry name" value="AAA+_ATPase"/>
</dbReference>
<evidence type="ECO:0000256" key="14">
    <source>
        <dbReference type="SAM" id="Phobius"/>
    </source>
</evidence>
<feature type="transmembrane region" description="Helical" evidence="14">
    <location>
        <begin position="15"/>
        <end position="33"/>
    </location>
</feature>
<keyword evidence="8 14" id="KW-1133">Transmembrane helix</keyword>